<dbReference type="PANTHER" id="PTHR11347">
    <property type="entry name" value="CYCLIC NUCLEOTIDE PHOSPHODIESTERASE"/>
    <property type="match status" value="1"/>
</dbReference>
<dbReference type="GO" id="GO:0046872">
    <property type="term" value="F:metal ion binding"/>
    <property type="evidence" value="ECO:0007669"/>
    <property type="project" value="UniProtKB-KW"/>
</dbReference>
<evidence type="ECO:0000256" key="10">
    <source>
        <dbReference type="RuleBase" id="RU363067"/>
    </source>
</evidence>
<gene>
    <name evidence="15" type="ORF">Agub_g8745</name>
</gene>
<dbReference type="Proteomes" id="UP001054857">
    <property type="component" value="Unassembled WGS sequence"/>
</dbReference>
<evidence type="ECO:0000256" key="9">
    <source>
        <dbReference type="PIRSR" id="PIRSR623088-3"/>
    </source>
</evidence>
<evidence type="ECO:0000256" key="6">
    <source>
        <dbReference type="ARBA" id="ARBA00023136"/>
    </source>
</evidence>
<feature type="compositionally biased region" description="Polar residues" evidence="11">
    <location>
        <begin position="775"/>
        <end position="784"/>
    </location>
</feature>
<feature type="region of interest" description="Disordered" evidence="11">
    <location>
        <begin position="1181"/>
        <end position="1204"/>
    </location>
</feature>
<dbReference type="GO" id="GO:0004114">
    <property type="term" value="F:3',5'-cyclic-nucleotide phosphodiesterase activity"/>
    <property type="evidence" value="ECO:0007669"/>
    <property type="project" value="InterPro"/>
</dbReference>
<dbReference type="SUPFAM" id="SSF109604">
    <property type="entry name" value="HD-domain/PDEase-like"/>
    <property type="match status" value="1"/>
</dbReference>
<feature type="binding site" evidence="9">
    <location>
        <position position="1062"/>
    </location>
    <ligand>
        <name>Zn(2+)</name>
        <dbReference type="ChEBI" id="CHEBI:29105"/>
        <label>1</label>
    </ligand>
</feature>
<feature type="compositionally biased region" description="Pro residues" evidence="11">
    <location>
        <begin position="1328"/>
        <end position="1338"/>
    </location>
</feature>
<dbReference type="Pfam" id="PF00233">
    <property type="entry name" value="PDEase_I"/>
    <property type="match status" value="1"/>
</dbReference>
<dbReference type="SMART" id="SM01079">
    <property type="entry name" value="CHASE"/>
    <property type="match status" value="1"/>
</dbReference>
<dbReference type="CDD" id="cd00077">
    <property type="entry name" value="HDc"/>
    <property type="match status" value="1"/>
</dbReference>
<evidence type="ECO:0000256" key="5">
    <source>
        <dbReference type="ARBA" id="ARBA00022989"/>
    </source>
</evidence>
<evidence type="ECO:0000256" key="7">
    <source>
        <dbReference type="PIRSR" id="PIRSR623088-1"/>
    </source>
</evidence>
<sequence length="1419" mass="146421">MGAFGTQHAREFASRMSRRCFSGLQYDTLNLFRLIAKHPWTLAYPLLMMATLLALGVWGVTHVAKVDIRGNKAQAGALAVEVAAAYRQQLTVAASPLLSLAALVHLHPRYEYLQSAFAPFAADMAQQVPGRPLRSLQLAPAGVVRLVEPLAGNEAALGLDLFADPWEREGAVRAVAERTLTLAGPLAFKKGGSGVRMRLPVFVNASSNSSSSSAGGGSSNSSSTSSGNVTVEEMSFGGPDPLNPYCGQPCAYDATTGTVFWGFATALIDLAALGNSSNSRLRGLAAQGYRYRLSAPAGAAGAQAQAEAGEAEVRSVVVAGSEEALEEPVEAVIEMPNTQWLLQISPASGSWSPSWFVPVLAAVVVLAVALAVLQFGVLVSRRQHQSVLEALLPREVVRELVHRDATTLGPRVIQTDTPAEVLLKLLGQLLEGGRPHLRDIIMVRTTVLRNLDIYQPLNLGSQIKGANLDDDVARSLMRQLGGTLERVDSLYDEIPEDDVIQLQAVEEAEAGADLQGIQVEVVGGGGGGSGGINGDASASRRLHDYGTLTGALALILTPQPAAWYGDSGGGVDSADGGGAAHSDAALPTVGMECTLAVSPEPSLTVTAAAGAQGNVGVSMAAASAVCSGGLPPVGPSATAATAATAASAVAPIRPGLSATRGSGSGVLRAAAASVSALLLPPRAATQSGTVTPAAASAGCPQDDPMTSACSTNDVTLETVAVRTYGSGRHRRSCSNAATATTNTADGVFLSAPPSPPPTPLSPTAPPPPPAPSSSHHQTQLSTAPPSHLAHGSSSSARHPGFMITTTGSSGGMLPSRSPLGAAGGSSGAAPQVWPCRHPKRSSLTQQGHSTAWLLLPPAHSAGSGGAAAGSGIAAAAAAGSGGGPSAHGLQHTPCLSATYSGGSLGMQEDRDRDRERHSSRLLGGLNGAGTGLLQSLTARRQALPPPAAVIEEVERQLAAADGWQFNAWRLRDATQGHPLSALGFYLLQRAGLIARFKMNPVTVARLLRHIEAGYPGNPYHNATHAADVLQTLHAIAHGGQLSAHYLDPLGLLAAYFAAIIHDYGHPGLTNDFLTATSHPLALRYNDRSPLENHHCAAALTVMMRRPELDVLGALSSQERAAFRKQVIEMVLATDMKQHFALLAHFNTVHRLTAYSAAATGSGAAQTPTQLQRSSRTLLQQLHPSGPSVVSPPRPALSGDLAPRPRDETEKLLGLQIALKVADLGHLGEELEVHQRWLGVLEEEFFLQGDRERQLGLPISPLFDRAKQGVSKSQVGFYDFVALPLVHALSSAFPGCQPLMRCFLANYNHWRSAEGQPPAPTPTSSTGPKPIPPHPPQSPTPASAGAANLPSAPTAFPSVPPTPTAATAAPAITTAAATGPAATAVGAVAAAPAGANHDALPPNPFASASAEIEQPADDEA</sequence>
<feature type="active site" description="Proton donor" evidence="7">
    <location>
        <position position="1020"/>
    </location>
</feature>
<evidence type="ECO:0000313" key="16">
    <source>
        <dbReference type="Proteomes" id="UP001054857"/>
    </source>
</evidence>
<dbReference type="InterPro" id="IPR003607">
    <property type="entry name" value="HD/PDEase_dom"/>
</dbReference>
<feature type="binding site" evidence="8">
    <location>
        <position position="1273"/>
    </location>
    <ligand>
        <name>AMP</name>
        <dbReference type="ChEBI" id="CHEBI:456215"/>
    </ligand>
</feature>
<comment type="caution">
    <text evidence="15">The sequence shown here is derived from an EMBL/GenBank/DDBJ whole genome shotgun (WGS) entry which is preliminary data.</text>
</comment>
<keyword evidence="6 12" id="KW-0472">Membrane</keyword>
<dbReference type="InterPro" id="IPR006189">
    <property type="entry name" value="CHASE_dom"/>
</dbReference>
<feature type="compositionally biased region" description="Basic and acidic residues" evidence="11">
    <location>
        <begin position="907"/>
        <end position="918"/>
    </location>
</feature>
<dbReference type="PROSITE" id="PS50839">
    <property type="entry name" value="CHASE"/>
    <property type="match status" value="1"/>
</dbReference>
<evidence type="ECO:0000256" key="2">
    <source>
        <dbReference type="ARBA" id="ARBA00022692"/>
    </source>
</evidence>
<dbReference type="InterPro" id="IPR002073">
    <property type="entry name" value="PDEase_catalytic_dom"/>
</dbReference>
<comment type="subcellular location">
    <subcellularLocation>
        <location evidence="1">Membrane</location>
    </subcellularLocation>
</comment>
<dbReference type="GO" id="GO:0016020">
    <property type="term" value="C:membrane"/>
    <property type="evidence" value="ECO:0007669"/>
    <property type="project" value="UniProtKB-SubCell"/>
</dbReference>
<dbReference type="InterPro" id="IPR023174">
    <property type="entry name" value="PDEase_CS"/>
</dbReference>
<dbReference type="EC" id="3.1.4.-" evidence="10"/>
<evidence type="ECO:0000259" key="14">
    <source>
        <dbReference type="PROSITE" id="PS51845"/>
    </source>
</evidence>
<feature type="domain" description="CHASE" evidence="13">
    <location>
        <begin position="143"/>
        <end position="285"/>
    </location>
</feature>
<dbReference type="SMART" id="SM00471">
    <property type="entry name" value="HDc"/>
    <property type="match status" value="1"/>
</dbReference>
<dbReference type="Pfam" id="PF03924">
    <property type="entry name" value="CHASE"/>
    <property type="match status" value="1"/>
</dbReference>
<feature type="binding site" evidence="9">
    <location>
        <position position="1062"/>
    </location>
    <ligand>
        <name>Zn(2+)</name>
        <dbReference type="ChEBI" id="CHEBI:29105"/>
        <label>2</label>
    </ligand>
</feature>
<comment type="similarity">
    <text evidence="10">Belongs to the cyclic nucleotide phosphodiesterase family.</text>
</comment>
<dbReference type="Gene3D" id="1.10.1300.10">
    <property type="entry name" value="3'5'-cyclic nucleotide phosphodiesterase, catalytic domain"/>
    <property type="match status" value="1"/>
</dbReference>
<feature type="region of interest" description="Disordered" evidence="11">
    <location>
        <begin position="207"/>
        <end position="234"/>
    </location>
</feature>
<feature type="binding site" evidence="8">
    <location>
        <position position="1222"/>
    </location>
    <ligand>
        <name>AMP</name>
        <dbReference type="ChEBI" id="CHEBI:456215"/>
    </ligand>
</feature>
<evidence type="ECO:0000256" key="12">
    <source>
        <dbReference type="SAM" id="Phobius"/>
    </source>
</evidence>
<evidence type="ECO:0000256" key="1">
    <source>
        <dbReference type="ARBA" id="ARBA00004370"/>
    </source>
</evidence>
<dbReference type="InterPro" id="IPR023088">
    <property type="entry name" value="PDEase"/>
</dbReference>
<feature type="compositionally biased region" description="Pro residues" evidence="11">
    <location>
        <begin position="752"/>
        <end position="771"/>
    </location>
</feature>
<feature type="compositionally biased region" description="Low complexity" evidence="11">
    <location>
        <begin position="207"/>
        <end position="228"/>
    </location>
</feature>
<feature type="region of interest" description="Disordered" evidence="11">
    <location>
        <begin position="745"/>
        <end position="846"/>
    </location>
</feature>
<feature type="domain" description="PDEase" evidence="14">
    <location>
        <begin position="938"/>
        <end position="1316"/>
    </location>
</feature>
<dbReference type="InterPro" id="IPR036971">
    <property type="entry name" value="PDEase_catalytic_dom_sf"/>
</dbReference>
<evidence type="ECO:0000256" key="11">
    <source>
        <dbReference type="SAM" id="MobiDB-lite"/>
    </source>
</evidence>
<evidence type="ECO:0000256" key="8">
    <source>
        <dbReference type="PIRSR" id="PIRSR623088-2"/>
    </source>
</evidence>
<feature type="transmembrane region" description="Helical" evidence="12">
    <location>
        <begin position="355"/>
        <end position="379"/>
    </location>
</feature>
<protein>
    <recommendedName>
        <fullName evidence="10">Phosphodiesterase</fullName>
        <ecNumber evidence="10">3.1.4.-</ecNumber>
    </recommendedName>
</protein>
<comment type="cofactor">
    <cofactor evidence="10">
        <name>a divalent metal cation</name>
        <dbReference type="ChEBI" id="CHEBI:60240"/>
    </cofactor>
    <text evidence="10">Binds 2 divalent metal cations per subunit. Site 1 may preferentially bind zinc ions, while site 2 has a preference for magnesium and/or manganese ions.</text>
</comment>
<evidence type="ECO:0000313" key="15">
    <source>
        <dbReference type="EMBL" id="GFR47060.1"/>
    </source>
</evidence>
<feature type="region of interest" description="Disordered" evidence="11">
    <location>
        <begin position="900"/>
        <end position="924"/>
    </location>
</feature>
<dbReference type="PROSITE" id="PS00126">
    <property type="entry name" value="PDEASE_I_1"/>
    <property type="match status" value="1"/>
</dbReference>
<feature type="transmembrane region" description="Helical" evidence="12">
    <location>
        <begin position="42"/>
        <end position="64"/>
    </location>
</feature>
<evidence type="ECO:0000256" key="3">
    <source>
        <dbReference type="ARBA" id="ARBA00022723"/>
    </source>
</evidence>
<feature type="binding site" evidence="8">
    <location>
        <begin position="1020"/>
        <end position="1024"/>
    </location>
    <ligand>
        <name>AMP</name>
        <dbReference type="ChEBI" id="CHEBI:456215"/>
    </ligand>
</feature>
<feature type="region of interest" description="Disordered" evidence="11">
    <location>
        <begin position="1313"/>
        <end position="1365"/>
    </location>
</feature>
<evidence type="ECO:0000256" key="4">
    <source>
        <dbReference type="ARBA" id="ARBA00022801"/>
    </source>
</evidence>
<feature type="binding site" evidence="9">
    <location>
        <position position="1024"/>
    </location>
    <ligand>
        <name>Zn(2+)</name>
        <dbReference type="ChEBI" id="CHEBI:29105"/>
        <label>1</label>
    </ligand>
</feature>
<dbReference type="Gene3D" id="3.30.450.350">
    <property type="entry name" value="CHASE domain"/>
    <property type="match status" value="1"/>
</dbReference>
<proteinExistence type="inferred from homology"/>
<keyword evidence="5 12" id="KW-1133">Transmembrane helix</keyword>
<dbReference type="InterPro" id="IPR042240">
    <property type="entry name" value="CHASE_sf"/>
</dbReference>
<keyword evidence="3 9" id="KW-0479">Metal-binding</keyword>
<feature type="binding site" evidence="8">
    <location>
        <position position="1062"/>
    </location>
    <ligand>
        <name>AMP</name>
        <dbReference type="ChEBI" id="CHEBI:456215"/>
    </ligand>
</feature>
<feature type="binding site" evidence="9">
    <location>
        <position position="1222"/>
    </location>
    <ligand>
        <name>Zn(2+)</name>
        <dbReference type="ChEBI" id="CHEBI:29105"/>
        <label>1</label>
    </ligand>
</feature>
<dbReference type="EMBL" id="BMAR01000016">
    <property type="protein sequence ID" value="GFR47060.1"/>
    <property type="molecule type" value="Genomic_DNA"/>
</dbReference>
<reference evidence="15 16" key="1">
    <citation type="journal article" date="2021" name="Sci. Rep.">
        <title>Genome sequencing of the multicellular alga Astrephomene provides insights into convergent evolution of germ-soma differentiation.</title>
        <authorList>
            <person name="Yamashita S."/>
            <person name="Yamamoto K."/>
            <person name="Matsuzaki R."/>
            <person name="Suzuki S."/>
            <person name="Yamaguchi H."/>
            <person name="Hirooka S."/>
            <person name="Minakuchi Y."/>
            <person name="Miyagishima S."/>
            <person name="Kawachi M."/>
            <person name="Toyoda A."/>
            <person name="Nozaki H."/>
        </authorList>
    </citation>
    <scope>NUCLEOTIDE SEQUENCE [LARGE SCALE GENOMIC DNA]</scope>
    <source>
        <strain evidence="15 16">NIES-4017</strain>
    </source>
</reference>
<keyword evidence="2 12" id="KW-0812">Transmembrane</keyword>
<accession>A0AAD3HNQ6</accession>
<name>A0AAD3HNQ6_9CHLO</name>
<organism evidence="15 16">
    <name type="scientific">Astrephomene gubernaculifera</name>
    <dbReference type="NCBI Taxonomy" id="47775"/>
    <lineage>
        <taxon>Eukaryota</taxon>
        <taxon>Viridiplantae</taxon>
        <taxon>Chlorophyta</taxon>
        <taxon>core chlorophytes</taxon>
        <taxon>Chlorophyceae</taxon>
        <taxon>CS clade</taxon>
        <taxon>Chlamydomonadales</taxon>
        <taxon>Astrephomenaceae</taxon>
        <taxon>Astrephomene</taxon>
    </lineage>
</organism>
<dbReference type="PRINTS" id="PR00387">
    <property type="entry name" value="PDIESTERASE1"/>
</dbReference>
<dbReference type="PROSITE" id="PS51845">
    <property type="entry name" value="PDEASE_I_2"/>
    <property type="match status" value="1"/>
</dbReference>
<keyword evidence="4 10" id="KW-0378">Hydrolase</keyword>
<dbReference type="GO" id="GO:0007165">
    <property type="term" value="P:signal transduction"/>
    <property type="evidence" value="ECO:0007669"/>
    <property type="project" value="InterPro"/>
</dbReference>
<keyword evidence="16" id="KW-1185">Reference proteome</keyword>
<feature type="binding site" evidence="9">
    <location>
        <position position="1061"/>
    </location>
    <ligand>
        <name>Zn(2+)</name>
        <dbReference type="ChEBI" id="CHEBI:29105"/>
        <label>1</label>
    </ligand>
</feature>
<feature type="region of interest" description="Disordered" evidence="11">
    <location>
        <begin position="1393"/>
        <end position="1419"/>
    </location>
</feature>
<evidence type="ECO:0000259" key="13">
    <source>
        <dbReference type="PROSITE" id="PS50839"/>
    </source>
</evidence>